<organism evidence="2 3">
    <name type="scientific">Emticicia oligotrophica (strain DSM 17448 / CIP 109782 / MTCC 6937 / GPTSA100-15)</name>
    <dbReference type="NCBI Taxonomy" id="929562"/>
    <lineage>
        <taxon>Bacteria</taxon>
        <taxon>Pseudomonadati</taxon>
        <taxon>Bacteroidota</taxon>
        <taxon>Cytophagia</taxon>
        <taxon>Cytophagales</taxon>
        <taxon>Leadbetterellaceae</taxon>
        <taxon>Emticicia</taxon>
    </lineage>
</organism>
<name>A0ABM5MW72_EMTOG</name>
<dbReference type="RefSeq" id="WP_015027225.1">
    <property type="nucleotide sequence ID" value="NC_018748.1"/>
</dbReference>
<accession>A0ABM5MW72</accession>
<gene>
    <name evidence="2" type="ordered locus">Emtol_0367</name>
</gene>
<keyword evidence="1" id="KW-0472">Membrane</keyword>
<proteinExistence type="predicted"/>
<reference evidence="2 3" key="1">
    <citation type="submission" date="2011-07" db="EMBL/GenBank/DDBJ databases">
        <title>The complete genome of chromosome of Emticicia oligotrophica DSM 17448.</title>
        <authorList>
            <consortium name="US DOE Joint Genome Institute (JGI-PGF)"/>
            <person name="Lucas S."/>
            <person name="Han J."/>
            <person name="Lapidus A."/>
            <person name="Bruce D."/>
            <person name="Goodwin L."/>
            <person name="Pitluck S."/>
            <person name="Peters L."/>
            <person name="Kyrpides N."/>
            <person name="Mavromatis K."/>
            <person name="Ivanova N."/>
            <person name="Ovchinnikova G."/>
            <person name="Teshima H."/>
            <person name="Detter J.C."/>
            <person name="Tapia R."/>
            <person name="Han C."/>
            <person name="Land M."/>
            <person name="Hauser L."/>
            <person name="Markowitz V."/>
            <person name="Cheng J.-F."/>
            <person name="Hugenholtz P."/>
            <person name="Woyke T."/>
            <person name="Wu D."/>
            <person name="Tindall B."/>
            <person name="Pomrenke H."/>
            <person name="Brambilla E."/>
            <person name="Klenk H.-P."/>
            <person name="Eisen J.A."/>
        </authorList>
    </citation>
    <scope>NUCLEOTIDE SEQUENCE [LARGE SCALE GENOMIC DNA]</scope>
    <source>
        <strain evidence="2 3">DSM 17448</strain>
    </source>
</reference>
<keyword evidence="1" id="KW-1133">Transmembrane helix</keyword>
<feature type="transmembrane region" description="Helical" evidence="1">
    <location>
        <begin position="12"/>
        <end position="35"/>
    </location>
</feature>
<evidence type="ECO:0000256" key="1">
    <source>
        <dbReference type="SAM" id="Phobius"/>
    </source>
</evidence>
<dbReference type="Proteomes" id="UP000002875">
    <property type="component" value="Chromosome"/>
</dbReference>
<evidence type="ECO:0000313" key="3">
    <source>
        <dbReference type="Proteomes" id="UP000002875"/>
    </source>
</evidence>
<evidence type="ECO:0000313" key="2">
    <source>
        <dbReference type="EMBL" id="AFK01521.1"/>
    </source>
</evidence>
<keyword evidence="1" id="KW-0812">Transmembrane</keyword>
<sequence length="54" mass="6255">MYKNVLNSIEGISIYPIFSLIVFVTFFTALGIWVFKADKKYVNHMENLPLGNEE</sequence>
<dbReference type="EMBL" id="CP002961">
    <property type="protein sequence ID" value="AFK01521.1"/>
    <property type="molecule type" value="Genomic_DNA"/>
</dbReference>
<protein>
    <submittedName>
        <fullName evidence="2">Cytochrome c class I</fullName>
    </submittedName>
</protein>
<keyword evidence="3" id="KW-1185">Reference proteome</keyword>